<keyword evidence="3" id="KW-1185">Reference proteome</keyword>
<evidence type="ECO:0000313" key="2">
    <source>
        <dbReference type="EMBL" id="MFC5908473.1"/>
    </source>
</evidence>
<sequence>MSLPLSRRVVQAALIVAAGAVPVVAAGSAHAAAPALPTVPDVGGLSQLDTASLGGGVQSAAHE</sequence>
<protein>
    <submittedName>
        <fullName evidence="2">ATP-binding protein</fullName>
    </submittedName>
</protein>
<dbReference type="Proteomes" id="UP001596174">
    <property type="component" value="Unassembled WGS sequence"/>
</dbReference>
<comment type="caution">
    <text evidence="2">The sequence shown here is derived from an EMBL/GenBank/DDBJ whole genome shotgun (WGS) entry which is preliminary data.</text>
</comment>
<dbReference type="GO" id="GO:0005524">
    <property type="term" value="F:ATP binding"/>
    <property type="evidence" value="ECO:0007669"/>
    <property type="project" value="UniProtKB-KW"/>
</dbReference>
<gene>
    <name evidence="2" type="ORF">ACFP3V_14780</name>
</gene>
<proteinExistence type="predicted"/>
<keyword evidence="2" id="KW-0067">ATP-binding</keyword>
<feature type="signal peptide" evidence="1">
    <location>
        <begin position="1"/>
        <end position="31"/>
    </location>
</feature>
<name>A0ABW1G1Z5_9ACTN</name>
<feature type="non-terminal residue" evidence="2">
    <location>
        <position position="63"/>
    </location>
</feature>
<keyword evidence="2" id="KW-0547">Nucleotide-binding</keyword>
<evidence type="ECO:0000256" key="1">
    <source>
        <dbReference type="SAM" id="SignalP"/>
    </source>
</evidence>
<organism evidence="2 3">
    <name type="scientific">Streptacidiphilus monticola</name>
    <dbReference type="NCBI Taxonomy" id="2161674"/>
    <lineage>
        <taxon>Bacteria</taxon>
        <taxon>Bacillati</taxon>
        <taxon>Actinomycetota</taxon>
        <taxon>Actinomycetes</taxon>
        <taxon>Kitasatosporales</taxon>
        <taxon>Streptomycetaceae</taxon>
        <taxon>Streptacidiphilus</taxon>
    </lineage>
</organism>
<feature type="chain" id="PRO_5045614359" evidence="1">
    <location>
        <begin position="32"/>
        <end position="63"/>
    </location>
</feature>
<reference evidence="3" key="1">
    <citation type="journal article" date="2019" name="Int. J. Syst. Evol. Microbiol.">
        <title>The Global Catalogue of Microorganisms (GCM) 10K type strain sequencing project: providing services to taxonomists for standard genome sequencing and annotation.</title>
        <authorList>
            <consortium name="The Broad Institute Genomics Platform"/>
            <consortium name="The Broad Institute Genome Sequencing Center for Infectious Disease"/>
            <person name="Wu L."/>
            <person name="Ma J."/>
        </authorList>
    </citation>
    <scope>NUCLEOTIDE SEQUENCE [LARGE SCALE GENOMIC DNA]</scope>
    <source>
        <strain evidence="3">JCM 4816</strain>
    </source>
</reference>
<keyword evidence="1" id="KW-0732">Signal</keyword>
<dbReference type="EMBL" id="JBHSQJ010000058">
    <property type="protein sequence ID" value="MFC5908473.1"/>
    <property type="molecule type" value="Genomic_DNA"/>
</dbReference>
<accession>A0ABW1G1Z5</accession>
<evidence type="ECO:0000313" key="3">
    <source>
        <dbReference type="Proteomes" id="UP001596174"/>
    </source>
</evidence>